<evidence type="ECO:0000256" key="2">
    <source>
        <dbReference type="ARBA" id="ARBA00004651"/>
    </source>
</evidence>
<dbReference type="InterPro" id="IPR033479">
    <property type="entry name" value="dCache_1"/>
</dbReference>
<dbReference type="InterPro" id="IPR003594">
    <property type="entry name" value="HATPase_dom"/>
</dbReference>
<dbReference type="SUPFAM" id="SSF55874">
    <property type="entry name" value="ATPase domain of HSP90 chaperone/DNA topoisomerase II/histidine kinase"/>
    <property type="match status" value="1"/>
</dbReference>
<dbReference type="PROSITE" id="PS50109">
    <property type="entry name" value="HIS_KIN"/>
    <property type="match status" value="1"/>
</dbReference>
<dbReference type="Pfam" id="PF06580">
    <property type="entry name" value="His_kinase"/>
    <property type="match status" value="1"/>
</dbReference>
<accession>A0A7X3IMV5</accession>
<dbReference type="AlphaFoldDB" id="A0A7X3IMV5"/>
<dbReference type="PROSITE" id="PS50885">
    <property type="entry name" value="HAMP"/>
    <property type="match status" value="1"/>
</dbReference>
<comment type="catalytic activity">
    <reaction evidence="1">
        <text>ATP + protein L-histidine = ADP + protein N-phospho-L-histidine.</text>
        <dbReference type="EC" id="2.7.13.3"/>
    </reaction>
</comment>
<keyword evidence="11 14" id="KW-1133">Transmembrane helix</keyword>
<feature type="domain" description="HAMP" evidence="16">
    <location>
        <begin position="346"/>
        <end position="398"/>
    </location>
</feature>
<keyword evidence="9" id="KW-0418">Kinase</keyword>
<evidence type="ECO:0000313" key="18">
    <source>
        <dbReference type="Proteomes" id="UP000460318"/>
    </source>
</evidence>
<evidence type="ECO:0000313" key="17">
    <source>
        <dbReference type="EMBL" id="MWV46468.1"/>
    </source>
</evidence>
<dbReference type="PANTHER" id="PTHR34220:SF7">
    <property type="entry name" value="SENSOR HISTIDINE KINASE YPDA"/>
    <property type="match status" value="1"/>
</dbReference>
<dbReference type="Pfam" id="PF00672">
    <property type="entry name" value="HAMP"/>
    <property type="match status" value="1"/>
</dbReference>
<keyword evidence="10" id="KW-0067">ATP-binding</keyword>
<dbReference type="SUPFAM" id="SSF158472">
    <property type="entry name" value="HAMP domain-like"/>
    <property type="match status" value="1"/>
</dbReference>
<evidence type="ECO:0000256" key="10">
    <source>
        <dbReference type="ARBA" id="ARBA00022840"/>
    </source>
</evidence>
<name>A0A7X3IMV5_9BACL</name>
<dbReference type="InterPro" id="IPR036890">
    <property type="entry name" value="HATPase_C_sf"/>
</dbReference>
<dbReference type="EC" id="2.7.13.3" evidence="3"/>
<evidence type="ECO:0000256" key="3">
    <source>
        <dbReference type="ARBA" id="ARBA00012438"/>
    </source>
</evidence>
<evidence type="ECO:0000259" key="16">
    <source>
        <dbReference type="PROSITE" id="PS50885"/>
    </source>
</evidence>
<feature type="transmembrane region" description="Helical" evidence="14">
    <location>
        <begin position="21"/>
        <end position="42"/>
    </location>
</feature>
<dbReference type="GO" id="GO:0000155">
    <property type="term" value="F:phosphorelay sensor kinase activity"/>
    <property type="evidence" value="ECO:0007669"/>
    <property type="project" value="InterPro"/>
</dbReference>
<evidence type="ECO:0000256" key="14">
    <source>
        <dbReference type="SAM" id="Phobius"/>
    </source>
</evidence>
<dbReference type="SMART" id="SM00304">
    <property type="entry name" value="HAMP"/>
    <property type="match status" value="1"/>
</dbReference>
<keyword evidence="4" id="KW-1003">Cell membrane</keyword>
<keyword evidence="7 14" id="KW-0812">Transmembrane</keyword>
<dbReference type="InterPro" id="IPR003660">
    <property type="entry name" value="HAMP_dom"/>
</dbReference>
<dbReference type="Gene3D" id="6.10.340.10">
    <property type="match status" value="1"/>
</dbReference>
<comment type="subcellular location">
    <subcellularLocation>
        <location evidence="2">Cell membrane</location>
        <topology evidence="2">Multi-pass membrane protein</topology>
    </subcellularLocation>
</comment>
<keyword evidence="5" id="KW-0597">Phosphoprotein</keyword>
<dbReference type="InterPro" id="IPR010559">
    <property type="entry name" value="Sig_transdc_His_kin_internal"/>
</dbReference>
<gene>
    <name evidence="17" type="ORF">GRF59_22955</name>
</gene>
<dbReference type="Gene3D" id="3.30.450.20">
    <property type="entry name" value="PAS domain"/>
    <property type="match status" value="1"/>
</dbReference>
<evidence type="ECO:0000256" key="9">
    <source>
        <dbReference type="ARBA" id="ARBA00022777"/>
    </source>
</evidence>
<dbReference type="EMBL" id="WUBI01000004">
    <property type="protein sequence ID" value="MWV46468.1"/>
    <property type="molecule type" value="Genomic_DNA"/>
</dbReference>
<evidence type="ECO:0000256" key="4">
    <source>
        <dbReference type="ARBA" id="ARBA00022475"/>
    </source>
</evidence>
<keyword evidence="8" id="KW-0547">Nucleotide-binding</keyword>
<dbReference type="Proteomes" id="UP000460318">
    <property type="component" value="Unassembled WGS sequence"/>
</dbReference>
<dbReference type="RefSeq" id="WP_160500052.1">
    <property type="nucleotide sequence ID" value="NZ_WUBI01000004.1"/>
</dbReference>
<dbReference type="InterPro" id="IPR005467">
    <property type="entry name" value="His_kinase_dom"/>
</dbReference>
<dbReference type="Gene3D" id="3.30.565.10">
    <property type="entry name" value="Histidine kinase-like ATPase, C-terminal domain"/>
    <property type="match status" value="1"/>
</dbReference>
<dbReference type="CDD" id="cd06225">
    <property type="entry name" value="HAMP"/>
    <property type="match status" value="1"/>
</dbReference>
<keyword evidence="12" id="KW-0902">Two-component regulatory system</keyword>
<evidence type="ECO:0000256" key="5">
    <source>
        <dbReference type="ARBA" id="ARBA00022553"/>
    </source>
</evidence>
<dbReference type="GO" id="GO:0005524">
    <property type="term" value="F:ATP binding"/>
    <property type="evidence" value="ECO:0007669"/>
    <property type="project" value="UniProtKB-KW"/>
</dbReference>
<comment type="caution">
    <text evidence="17">The sequence shown here is derived from an EMBL/GenBank/DDBJ whole genome shotgun (WGS) entry which is preliminary data.</text>
</comment>
<dbReference type="PRINTS" id="PR00344">
    <property type="entry name" value="BCTRLSENSOR"/>
</dbReference>
<dbReference type="InterPro" id="IPR004358">
    <property type="entry name" value="Sig_transdc_His_kin-like_C"/>
</dbReference>
<evidence type="ECO:0000256" key="6">
    <source>
        <dbReference type="ARBA" id="ARBA00022679"/>
    </source>
</evidence>
<keyword evidence="18" id="KW-1185">Reference proteome</keyword>
<dbReference type="InterPro" id="IPR050640">
    <property type="entry name" value="Bact_2-comp_sensor_kinase"/>
</dbReference>
<reference evidence="17 18" key="1">
    <citation type="submission" date="2019-12" db="EMBL/GenBank/DDBJ databases">
        <title>Paenibacillus sp. nov., an endophytic bacterium isolated from the stem of Dendrobium.</title>
        <authorList>
            <person name="Zhao R."/>
        </authorList>
    </citation>
    <scope>NUCLEOTIDE SEQUENCE [LARGE SCALE GENOMIC DNA]</scope>
    <source>
        <strain evidence="17 18">HJL G12</strain>
    </source>
</reference>
<dbReference type="PANTHER" id="PTHR34220">
    <property type="entry name" value="SENSOR HISTIDINE KINASE YPDA"/>
    <property type="match status" value="1"/>
</dbReference>
<feature type="domain" description="Histidine kinase" evidence="15">
    <location>
        <begin position="419"/>
        <end position="618"/>
    </location>
</feature>
<evidence type="ECO:0000256" key="13">
    <source>
        <dbReference type="ARBA" id="ARBA00023136"/>
    </source>
</evidence>
<protein>
    <recommendedName>
        <fullName evidence="3">histidine kinase</fullName>
        <ecNumber evidence="3">2.7.13.3</ecNumber>
    </recommendedName>
</protein>
<sequence>MKENRRLNARWRLSDMSMKRRLLLVFIIIIILPLSVISLISYNSYSRSIQENTVLYSRNMIGQMMERVDDYIEDMKRISSIPAYIDDIKLNLVRSNQYHEQRQMVVGKDGSNTFPNDFDLQLSIQRGIEGNIAFINNIKRGANSVYIFDQYGNGYYSSKDGAVRLDITDSYELWQDKVATTHGEALLFSTQEYRSNLKSTRYAFTIVRKILDRSLSPIGLIAVDANISVIEDQVVELDKVTRGTSLIIDEQGDVIYDSGRKMLATNASSNPVVLKAKGSSGSFYDTVDGKRQLYIYSTSPLTKWKVIIRIPVKELTKEADVTRNVTLLATLFIIGVALLASIFLSFAFTKPMKKMVELMRRVQAGDLSVKFKVKHRDEIGQLGNQFNRMLSRIQHLIDDIYQIESQKKEAEMQALQSQINPHFVYNTLETIRMTAELNDDTDAADMISILGKMLRYSIGGKIHDEVPLRDEIEHVIHYVQLLNYRYPNRFELHLDIPEPLMKYAIIRLLFQPIVENAVYHGLDDLKLTMNIWMEAEVTPRVTRMTIRDDGCGMDEETLEALNQSLQAASARRREGNGGIGLRNVHERIRLRYGSAYGMKVFSREGAGTEVVIELPPETKPVMLKGSPEDHGGNSH</sequence>
<keyword evidence="13 14" id="KW-0472">Membrane</keyword>
<evidence type="ECO:0000256" key="11">
    <source>
        <dbReference type="ARBA" id="ARBA00022989"/>
    </source>
</evidence>
<feature type="transmembrane region" description="Helical" evidence="14">
    <location>
        <begin position="327"/>
        <end position="349"/>
    </location>
</feature>
<dbReference type="Pfam" id="PF02743">
    <property type="entry name" value="dCache_1"/>
    <property type="match status" value="1"/>
</dbReference>
<evidence type="ECO:0000256" key="7">
    <source>
        <dbReference type="ARBA" id="ARBA00022692"/>
    </source>
</evidence>
<keyword evidence="6" id="KW-0808">Transferase</keyword>
<evidence type="ECO:0000259" key="15">
    <source>
        <dbReference type="PROSITE" id="PS50109"/>
    </source>
</evidence>
<dbReference type="SMART" id="SM00387">
    <property type="entry name" value="HATPase_c"/>
    <property type="match status" value="1"/>
</dbReference>
<dbReference type="GO" id="GO:0005886">
    <property type="term" value="C:plasma membrane"/>
    <property type="evidence" value="ECO:0007669"/>
    <property type="project" value="UniProtKB-SubCell"/>
</dbReference>
<organism evidence="17 18">
    <name type="scientific">Paenibacillus dendrobii</name>
    <dbReference type="NCBI Taxonomy" id="2691084"/>
    <lineage>
        <taxon>Bacteria</taxon>
        <taxon>Bacillati</taxon>
        <taxon>Bacillota</taxon>
        <taxon>Bacilli</taxon>
        <taxon>Bacillales</taxon>
        <taxon>Paenibacillaceae</taxon>
        <taxon>Paenibacillus</taxon>
    </lineage>
</organism>
<evidence type="ECO:0000256" key="1">
    <source>
        <dbReference type="ARBA" id="ARBA00000085"/>
    </source>
</evidence>
<evidence type="ECO:0000256" key="12">
    <source>
        <dbReference type="ARBA" id="ARBA00023012"/>
    </source>
</evidence>
<dbReference type="Pfam" id="PF02518">
    <property type="entry name" value="HATPase_c"/>
    <property type="match status" value="1"/>
</dbReference>
<proteinExistence type="predicted"/>
<evidence type="ECO:0000256" key="8">
    <source>
        <dbReference type="ARBA" id="ARBA00022741"/>
    </source>
</evidence>